<gene>
    <name evidence="7" type="ORF">HMPREF0539_2328</name>
</gene>
<dbReference type="AlphaFoldDB" id="C2JZJ3"/>
<feature type="transmembrane region" description="Helical" evidence="6">
    <location>
        <begin position="668"/>
        <end position="690"/>
    </location>
</feature>
<dbReference type="Proteomes" id="UP000004525">
    <property type="component" value="Unassembled WGS sequence"/>
</dbReference>
<dbReference type="GO" id="GO:0006011">
    <property type="term" value="P:UDP-alpha-D-glucose metabolic process"/>
    <property type="evidence" value="ECO:0007669"/>
    <property type="project" value="InterPro"/>
</dbReference>
<dbReference type="PANTHER" id="PTHR39083">
    <property type="entry name" value="CYCLIC DI-GMP-BINDING PROTEIN"/>
    <property type="match status" value="1"/>
</dbReference>
<dbReference type="GO" id="GO:0005886">
    <property type="term" value="C:plasma membrane"/>
    <property type="evidence" value="ECO:0007669"/>
    <property type="project" value="UniProtKB-SubCell"/>
</dbReference>
<keyword evidence="3 6" id="KW-0812">Transmembrane</keyword>
<evidence type="ECO:0000256" key="3">
    <source>
        <dbReference type="ARBA" id="ARBA00022692"/>
    </source>
</evidence>
<reference evidence="7" key="1">
    <citation type="submission" date="2009-01" db="EMBL/GenBank/DDBJ databases">
        <authorList>
            <person name="Qin X."/>
            <person name="Bachman B."/>
            <person name="Battles P."/>
            <person name="Bell A."/>
            <person name="Bess C."/>
            <person name="Bickham C."/>
            <person name="Chaboub L."/>
            <person name="Chen D."/>
            <person name="Coyle M."/>
            <person name="Deiros D.R."/>
            <person name="Dinh H."/>
            <person name="Forbes L."/>
            <person name="Fowler G."/>
            <person name="Francisco L."/>
            <person name="Fu Q."/>
            <person name="Gubbala S."/>
            <person name="Hale W."/>
            <person name="Han Y."/>
            <person name="Hemphill L."/>
            <person name="Highlander S.K."/>
            <person name="Hirani K."/>
            <person name="Hogues M."/>
            <person name="Jackson L."/>
            <person name="Jakkamsetti A."/>
            <person name="Javaid M."/>
            <person name="Jiang H."/>
            <person name="Korchina V."/>
            <person name="Kovar C."/>
            <person name="Lara F."/>
            <person name="Lee S."/>
            <person name="Mata R."/>
            <person name="Mathew T."/>
            <person name="Moen C."/>
            <person name="Morales K."/>
            <person name="Munidasa M."/>
            <person name="Nazareth L."/>
            <person name="Ngo R."/>
            <person name="Nguyen L."/>
            <person name="Okwuonu G."/>
            <person name="Ongeri F."/>
            <person name="Patil S."/>
            <person name="Petrosino J."/>
            <person name="Pham C."/>
            <person name="Pham P."/>
            <person name="Pu L.-L."/>
            <person name="Puazo M."/>
            <person name="Raj R."/>
            <person name="Reid J."/>
            <person name="Rouhana J."/>
            <person name="Saada N."/>
            <person name="Shang Y."/>
            <person name="Simmons D."/>
            <person name="Thornton R."/>
            <person name="Warren J."/>
            <person name="Weissenberger G."/>
            <person name="Zhang J."/>
            <person name="Zhang L."/>
            <person name="Zhou C."/>
            <person name="Zhu D."/>
            <person name="Muzny D."/>
            <person name="Worley K."/>
            <person name="Gibbs R."/>
        </authorList>
    </citation>
    <scope>NUCLEOTIDE SEQUENCE [LARGE SCALE GENOMIC DNA]</scope>
    <source>
        <strain evidence="7">LMS2-1</strain>
    </source>
</reference>
<proteinExistence type="predicted"/>
<sequence>MNNFFINRLTGIRQNGINKWFLYLLAVLCFFFVKPLPVQAATQTFTEPFQNVATSQSGQGIRTDMYFVKMGYWQVETAKLNLNFQVSQLADRTLSDLTVAINGVKFASFRPDNTSGLQTHSIDVPVNLIQGSNQLTVQGQVLTTDQGTVEKTQTPANWLTVYPQSNLNFTYTLDEPEPAIKSFYQHFSGQDTIAKGQAGIAVPKAPSNSELAAATYALAGYARVLSNAEEAIAIAPSDSETLANRPYQMVVARYDHLPSAVKQQIQTRDLNRGAVLQTVYTNGRYQLIVTAKTDTLLVKAARFVANQELMQETKATKKIITAKTQTFSSSLQDFGNHYALSPTDTTLTGSGHQQAVFFVKLPMDRTNADGSQIKLNLRYAKNLDFSRSLVTASVDDRPIGSWRLTQAGANGKTITLTVPKNMPLANAVTIRIAVDLALPGTTTTTNDQTPWATIGEASEFRVKSKPQTSQLFRNYPTMFLKQGAFDHVAVVRPAQMTNTDFKTLTNIVNLLGSFAKRNTGTITYYDQAPSEAVLAANNVIAFGSPKATRLVQTLNPKLYFRYNGNFTRLVANEKLSIESAYGKTLGTAQLLRSPYNAAKTMLVVTGATADATFLGSTQMVTQPQIKAYRGDLIAVDPDNQHYDYRFKKQAITSTGSSVTKQLLQKRTLVIFLTVAAVMLVLLLAALIFLLRKYGTRAQEKGITNEKQNR</sequence>
<keyword evidence="5 6" id="KW-0472">Membrane</keyword>
<evidence type="ECO:0000256" key="1">
    <source>
        <dbReference type="ARBA" id="ARBA00004162"/>
    </source>
</evidence>
<keyword evidence="8" id="KW-1185">Reference proteome</keyword>
<dbReference type="Pfam" id="PF03170">
    <property type="entry name" value="BcsB"/>
    <property type="match status" value="1"/>
</dbReference>
<keyword evidence="4 6" id="KW-1133">Transmembrane helix</keyword>
<organism evidence="7 8">
    <name type="scientific">Lacticaseibacillus rhamnosus (strain LMS2-1)</name>
    <dbReference type="NCBI Taxonomy" id="525361"/>
    <lineage>
        <taxon>Bacteria</taxon>
        <taxon>Bacillati</taxon>
        <taxon>Bacillota</taxon>
        <taxon>Bacilli</taxon>
        <taxon>Lactobacillales</taxon>
        <taxon>Lactobacillaceae</taxon>
        <taxon>Lacticaseibacillus</taxon>
    </lineage>
</organism>
<accession>C2JZJ3</accession>
<dbReference type="PANTHER" id="PTHR39083:SF1">
    <property type="entry name" value="CYCLIC DI-GMP-BINDING PROTEIN"/>
    <property type="match status" value="1"/>
</dbReference>
<evidence type="ECO:0000256" key="2">
    <source>
        <dbReference type="ARBA" id="ARBA00022475"/>
    </source>
</evidence>
<dbReference type="HOGENOM" id="CLU_024731_0_0_9"/>
<name>C2JZJ3_LACRM</name>
<keyword evidence="2" id="KW-1003">Cell membrane</keyword>
<dbReference type="InterPro" id="IPR018513">
    <property type="entry name" value="Cell_synthase_bac"/>
</dbReference>
<evidence type="ECO:0000256" key="4">
    <source>
        <dbReference type="ARBA" id="ARBA00022989"/>
    </source>
</evidence>
<evidence type="ECO:0000313" key="7">
    <source>
        <dbReference type="EMBL" id="EEN79541.1"/>
    </source>
</evidence>
<protein>
    <recommendedName>
        <fullName evidence="9">Cellulose synthase</fullName>
    </recommendedName>
</protein>
<evidence type="ECO:0000313" key="8">
    <source>
        <dbReference type="Proteomes" id="UP000004525"/>
    </source>
</evidence>
<dbReference type="RefSeq" id="WP_005692658.1">
    <property type="nucleotide sequence ID" value="NZ_GG692963.1"/>
</dbReference>
<evidence type="ECO:0000256" key="6">
    <source>
        <dbReference type="SAM" id="Phobius"/>
    </source>
</evidence>
<evidence type="ECO:0000256" key="5">
    <source>
        <dbReference type="ARBA" id="ARBA00023136"/>
    </source>
</evidence>
<evidence type="ECO:0008006" key="9">
    <source>
        <dbReference type="Google" id="ProtNLM"/>
    </source>
</evidence>
<dbReference type="EMBL" id="ACIZ01000098">
    <property type="protein sequence ID" value="EEN79541.1"/>
    <property type="molecule type" value="Genomic_DNA"/>
</dbReference>
<comment type="subcellular location">
    <subcellularLocation>
        <location evidence="1">Cell membrane</location>
        <topology evidence="1">Single-pass membrane protein</topology>
    </subcellularLocation>
</comment>
<comment type="caution">
    <text evidence="7">The sequence shown here is derived from an EMBL/GenBank/DDBJ whole genome shotgun (WGS) entry which is preliminary data.</text>
</comment>
<dbReference type="Gene3D" id="2.60.120.260">
    <property type="entry name" value="Galactose-binding domain-like"/>
    <property type="match status" value="2"/>
</dbReference>